<gene>
    <name evidence="5" type="ORF">KI387_031719</name>
</gene>
<dbReference type="SUPFAM" id="SSF53150">
    <property type="entry name" value="DNA repair protein MutS, domain II"/>
    <property type="match status" value="1"/>
</dbReference>
<keyword evidence="6" id="KW-1185">Reference proteome</keyword>
<dbReference type="Gene3D" id="3.40.1170.10">
    <property type="entry name" value="DNA repair protein MutS, domain I"/>
    <property type="match status" value="1"/>
</dbReference>
<dbReference type="GO" id="GO:0006298">
    <property type="term" value="P:mismatch repair"/>
    <property type="evidence" value="ECO:0007669"/>
    <property type="project" value="InterPro"/>
</dbReference>
<sequence length="395" mass="44100">ALIMSHQNSIASLFSKFAMQSQQKLNVNGKGEAKHISCPEEKRLPKETEGAKTPLRDGLSNSPTHPWKHTPSAYGNTFGDHSNAVQKDAVDDLSGPETPAVRPFVPQMKQRHGEDLEVNRCQDLLSTAHPNKRRRLIQILGEDGLEQGGVWEKAKSKFEFLDPTVIRDAKLRRLGDPFYDKRTLHIPKETLNKMSASQKQYWITKSQYMDVILFFKVGKFYELYEVDAEVGQKEFDWKMTLSGVGKCRQVGVPESGIEDAMQKLLERGYKVGRIEQLETTQQAKAKRGSTAMVQRELVYISTPSTVIDENLKAEAVHLLALKEETFNGAKDGSVAYGFAFVDAATCQFFVGSLSDDSSCSALGALLMQVSPRELLYEIGGLSTETRKALKNYSSL</sequence>
<dbReference type="OMA" id="AKHISCP"/>
<dbReference type="EMBL" id="JAHRHJ020003813">
    <property type="protein sequence ID" value="KAH9287602.1"/>
    <property type="molecule type" value="Genomic_DNA"/>
</dbReference>
<evidence type="ECO:0000313" key="5">
    <source>
        <dbReference type="EMBL" id="KAH9287602.1"/>
    </source>
</evidence>
<dbReference type="AlphaFoldDB" id="A0AA38C034"/>
<evidence type="ECO:0000259" key="3">
    <source>
        <dbReference type="Pfam" id="PF01624"/>
    </source>
</evidence>
<dbReference type="Gene3D" id="3.30.420.110">
    <property type="entry name" value="MutS, connector domain"/>
    <property type="match status" value="1"/>
</dbReference>
<reference evidence="5 6" key="1">
    <citation type="journal article" date="2021" name="Nat. Plants">
        <title>The Taxus genome provides insights into paclitaxel biosynthesis.</title>
        <authorList>
            <person name="Xiong X."/>
            <person name="Gou J."/>
            <person name="Liao Q."/>
            <person name="Li Y."/>
            <person name="Zhou Q."/>
            <person name="Bi G."/>
            <person name="Li C."/>
            <person name="Du R."/>
            <person name="Wang X."/>
            <person name="Sun T."/>
            <person name="Guo L."/>
            <person name="Liang H."/>
            <person name="Lu P."/>
            <person name="Wu Y."/>
            <person name="Zhang Z."/>
            <person name="Ro D.K."/>
            <person name="Shang Y."/>
            <person name="Huang S."/>
            <person name="Yan J."/>
        </authorList>
    </citation>
    <scope>NUCLEOTIDE SEQUENCE [LARGE SCALE GENOMIC DNA]</scope>
    <source>
        <strain evidence="5">Ta-2019</strain>
    </source>
</reference>
<protein>
    <submittedName>
        <fullName evidence="5">Uncharacterized protein</fullName>
    </submittedName>
</protein>
<dbReference type="InterPro" id="IPR007695">
    <property type="entry name" value="DNA_mismatch_repair_MutS-lik_N"/>
</dbReference>
<dbReference type="InterPro" id="IPR016151">
    <property type="entry name" value="DNA_mismatch_repair_MutS_N"/>
</dbReference>
<dbReference type="PANTHER" id="PTHR11361:SF148">
    <property type="entry name" value="DNA MISMATCH REPAIR PROTEIN MSH6"/>
    <property type="match status" value="1"/>
</dbReference>
<dbReference type="InterPro" id="IPR036678">
    <property type="entry name" value="MutS_con_dom_sf"/>
</dbReference>
<evidence type="ECO:0000256" key="1">
    <source>
        <dbReference type="ARBA" id="ARBA00006271"/>
    </source>
</evidence>
<comment type="similarity">
    <text evidence="1">Belongs to the DNA mismatch repair MutS family.</text>
</comment>
<dbReference type="Proteomes" id="UP000824469">
    <property type="component" value="Unassembled WGS sequence"/>
</dbReference>
<dbReference type="InterPro" id="IPR045076">
    <property type="entry name" value="MutS"/>
</dbReference>
<feature type="domain" description="DNA mismatch repair protein MutS-like N-terminal" evidence="3">
    <location>
        <begin position="197"/>
        <end position="309"/>
    </location>
</feature>
<dbReference type="SUPFAM" id="SSF55271">
    <property type="entry name" value="DNA repair protein MutS, domain I"/>
    <property type="match status" value="1"/>
</dbReference>
<feature type="compositionally biased region" description="Polar residues" evidence="2">
    <location>
        <begin position="73"/>
        <end position="82"/>
    </location>
</feature>
<evidence type="ECO:0000313" key="6">
    <source>
        <dbReference type="Proteomes" id="UP000824469"/>
    </source>
</evidence>
<accession>A0AA38C034</accession>
<feature type="non-terminal residue" evidence="5">
    <location>
        <position position="1"/>
    </location>
</feature>
<dbReference type="GO" id="GO:0030983">
    <property type="term" value="F:mismatched DNA binding"/>
    <property type="evidence" value="ECO:0007669"/>
    <property type="project" value="InterPro"/>
</dbReference>
<dbReference type="Pfam" id="PF05188">
    <property type="entry name" value="MutS_II"/>
    <property type="match status" value="1"/>
</dbReference>
<dbReference type="InterPro" id="IPR007860">
    <property type="entry name" value="DNA_mmatch_repair_MutS_con_dom"/>
</dbReference>
<dbReference type="GO" id="GO:0005524">
    <property type="term" value="F:ATP binding"/>
    <property type="evidence" value="ECO:0007669"/>
    <property type="project" value="InterPro"/>
</dbReference>
<evidence type="ECO:0000256" key="2">
    <source>
        <dbReference type="SAM" id="MobiDB-lite"/>
    </source>
</evidence>
<dbReference type="Pfam" id="PF01624">
    <property type="entry name" value="MutS_I"/>
    <property type="match status" value="1"/>
</dbReference>
<dbReference type="GO" id="GO:0032301">
    <property type="term" value="C:MutSalpha complex"/>
    <property type="evidence" value="ECO:0007669"/>
    <property type="project" value="TreeGrafter"/>
</dbReference>
<name>A0AA38C034_TAXCH</name>
<organism evidence="5 6">
    <name type="scientific">Taxus chinensis</name>
    <name type="common">Chinese yew</name>
    <name type="synonym">Taxus wallichiana var. chinensis</name>
    <dbReference type="NCBI Taxonomy" id="29808"/>
    <lineage>
        <taxon>Eukaryota</taxon>
        <taxon>Viridiplantae</taxon>
        <taxon>Streptophyta</taxon>
        <taxon>Embryophyta</taxon>
        <taxon>Tracheophyta</taxon>
        <taxon>Spermatophyta</taxon>
        <taxon>Pinopsida</taxon>
        <taxon>Pinidae</taxon>
        <taxon>Conifers II</taxon>
        <taxon>Cupressales</taxon>
        <taxon>Taxaceae</taxon>
        <taxon>Taxus</taxon>
    </lineage>
</organism>
<feature type="domain" description="DNA mismatch repair protein MutS connector" evidence="4">
    <location>
        <begin position="323"/>
        <end position="385"/>
    </location>
</feature>
<feature type="region of interest" description="Disordered" evidence="2">
    <location>
        <begin position="28"/>
        <end position="82"/>
    </location>
</feature>
<comment type="caution">
    <text evidence="5">The sequence shown here is derived from an EMBL/GenBank/DDBJ whole genome shotgun (WGS) entry which is preliminary data.</text>
</comment>
<feature type="non-terminal residue" evidence="5">
    <location>
        <position position="395"/>
    </location>
</feature>
<dbReference type="GO" id="GO:0140664">
    <property type="term" value="F:ATP-dependent DNA damage sensor activity"/>
    <property type="evidence" value="ECO:0007669"/>
    <property type="project" value="InterPro"/>
</dbReference>
<evidence type="ECO:0000259" key="4">
    <source>
        <dbReference type="Pfam" id="PF05188"/>
    </source>
</evidence>
<dbReference type="PANTHER" id="PTHR11361">
    <property type="entry name" value="DNA MISMATCH REPAIR PROTEIN MUTS FAMILY MEMBER"/>
    <property type="match status" value="1"/>
</dbReference>
<feature type="compositionally biased region" description="Basic and acidic residues" evidence="2">
    <location>
        <begin position="31"/>
        <end position="50"/>
    </location>
</feature>
<proteinExistence type="inferred from homology"/>